<feature type="compositionally biased region" description="Basic and acidic residues" evidence="2">
    <location>
        <begin position="578"/>
        <end position="587"/>
    </location>
</feature>
<organism evidence="3 4">
    <name type="scientific">Kwoniella shivajii</name>
    <dbReference type="NCBI Taxonomy" id="564305"/>
    <lineage>
        <taxon>Eukaryota</taxon>
        <taxon>Fungi</taxon>
        <taxon>Dikarya</taxon>
        <taxon>Basidiomycota</taxon>
        <taxon>Agaricomycotina</taxon>
        <taxon>Tremellomycetes</taxon>
        <taxon>Tremellales</taxon>
        <taxon>Cryptococcaceae</taxon>
        <taxon>Kwoniella</taxon>
    </lineage>
</organism>
<feature type="compositionally biased region" description="Polar residues" evidence="2">
    <location>
        <begin position="185"/>
        <end position="195"/>
    </location>
</feature>
<protein>
    <submittedName>
        <fullName evidence="3">Uncharacterized protein</fullName>
    </submittedName>
</protein>
<dbReference type="InterPro" id="IPR015267">
    <property type="entry name" value="PPP4R2"/>
</dbReference>
<feature type="compositionally biased region" description="Low complexity" evidence="2">
    <location>
        <begin position="93"/>
        <end position="117"/>
    </location>
</feature>
<gene>
    <name evidence="3" type="ORF">IL334_004296</name>
</gene>
<feature type="compositionally biased region" description="Polar residues" evidence="2">
    <location>
        <begin position="498"/>
        <end position="515"/>
    </location>
</feature>
<dbReference type="PANTHER" id="PTHR16487:SF0">
    <property type="entry name" value="PROTEIN PHOSPHATASE 4 REGULATORY SUBUNIT 2-RELATED"/>
    <property type="match status" value="1"/>
</dbReference>
<dbReference type="EMBL" id="CP141885">
    <property type="protein sequence ID" value="WRT67326.1"/>
    <property type="molecule type" value="Genomic_DNA"/>
</dbReference>
<dbReference type="Proteomes" id="UP001329825">
    <property type="component" value="Chromosome 5"/>
</dbReference>
<accession>A0ABZ1D2Y2</accession>
<name>A0ABZ1D2Y2_9TREE</name>
<feature type="compositionally biased region" description="Low complexity" evidence="2">
    <location>
        <begin position="446"/>
        <end position="464"/>
    </location>
</feature>
<dbReference type="RefSeq" id="XP_062792066.1">
    <property type="nucleotide sequence ID" value="XM_062936015.1"/>
</dbReference>
<keyword evidence="4" id="KW-1185">Reference proteome</keyword>
<dbReference type="GeneID" id="87956427"/>
<feature type="region of interest" description="Disordered" evidence="2">
    <location>
        <begin position="338"/>
        <end position="611"/>
    </location>
</feature>
<comment type="similarity">
    <text evidence="1">Belongs to the PPP4R2 family.</text>
</comment>
<evidence type="ECO:0000256" key="1">
    <source>
        <dbReference type="ARBA" id="ARBA00009207"/>
    </source>
</evidence>
<evidence type="ECO:0000256" key="2">
    <source>
        <dbReference type="SAM" id="MobiDB-lite"/>
    </source>
</evidence>
<evidence type="ECO:0000313" key="4">
    <source>
        <dbReference type="Proteomes" id="UP001329825"/>
    </source>
</evidence>
<feature type="compositionally biased region" description="Acidic residues" evidence="2">
    <location>
        <begin position="599"/>
        <end position="611"/>
    </location>
</feature>
<sequence length="611" mass="65401">MAKSTSSTFEDRRRDGVSDLILEKLSKTNTFDSDWPTLREHLHQSLTSALPLFLSRGPPRPYRPPESPIIGPVPITVDSLKPSTEEDEEGGKPPSESLLLSPSQSTSITTSDSASTPDNSTRATTGIGGEDGAGLRSTEVEPSATPSSGRLESLMTLDDFQPSTSGGLVIPPFPPLDRNRRRSDSTPGPSYSGGQIVSPRLNGMRGQRIVTIGPAVMDDEYDEETTIGGKILPAWMDQEEGQKELDRLVNILEDMDSPPFTLQRLSELLLDPTKHHTTFGKFLRAIEKSLLVTTSWTIPSYVPLPIPTFTSTPHSIGEISSSSGSGSVHAENGFDIESTMPPGSTTPMFSPIPFLSQTQNDDLSLGGIEGLTNGNASGQRSLDDGLMSPLMLNEDSMFGGPSSSSSSSSVNNPRSPTPEPEEAEPEPASNDMFQDADIEREDVEMTSTSSSNDSQSRSVDTSSDNQYESIEHSDPAHQSYLGRVDELDTGPISLSPPIHNTDTKGNTSPIKNKNGTHAHGHEDMQVPVPGTGEGGNMTPHGMSEKPVPISSTTVLKPDEDSTLASTSSRTIASLPRSASEKSLRDRFVSAGSDAVPGTQEDEIKGEDEIEE</sequence>
<feature type="compositionally biased region" description="Polar residues" evidence="2">
    <location>
        <begin position="562"/>
        <end position="571"/>
    </location>
</feature>
<feature type="compositionally biased region" description="Pro residues" evidence="2">
    <location>
        <begin position="58"/>
        <end position="67"/>
    </location>
</feature>
<evidence type="ECO:0000313" key="3">
    <source>
        <dbReference type="EMBL" id="WRT67326.1"/>
    </source>
</evidence>
<feature type="compositionally biased region" description="Acidic residues" evidence="2">
    <location>
        <begin position="434"/>
        <end position="444"/>
    </location>
</feature>
<reference evidence="3 4" key="1">
    <citation type="submission" date="2024-01" db="EMBL/GenBank/DDBJ databases">
        <title>Comparative genomics of Cryptococcus and Kwoniella reveals pathogenesis evolution and contrasting modes of karyotype evolution via chromosome fusion or intercentromeric recombination.</title>
        <authorList>
            <person name="Coelho M.A."/>
            <person name="David-Palma M."/>
            <person name="Shea T."/>
            <person name="Bowers K."/>
            <person name="McGinley-Smith S."/>
            <person name="Mohammad A.W."/>
            <person name="Gnirke A."/>
            <person name="Yurkov A.M."/>
            <person name="Nowrousian M."/>
            <person name="Sun S."/>
            <person name="Cuomo C.A."/>
            <person name="Heitman J."/>
        </authorList>
    </citation>
    <scope>NUCLEOTIDE SEQUENCE [LARGE SCALE GENOMIC DNA]</scope>
    <source>
        <strain evidence="3">CBS 11374</strain>
    </source>
</reference>
<feature type="region of interest" description="Disordered" evidence="2">
    <location>
        <begin position="52"/>
        <end position="200"/>
    </location>
</feature>
<proteinExistence type="inferred from homology"/>
<dbReference type="PANTHER" id="PTHR16487">
    <property type="entry name" value="PPP4R2-RELATED PROTEIN"/>
    <property type="match status" value="1"/>
</dbReference>
<dbReference type="Pfam" id="PF09184">
    <property type="entry name" value="PPP4R2"/>
    <property type="match status" value="1"/>
</dbReference>